<evidence type="ECO:0000256" key="2">
    <source>
        <dbReference type="ARBA" id="ARBA00022448"/>
    </source>
</evidence>
<organism evidence="12 13">
    <name type="scientific">Robiginitalea biformata (strain ATCC BAA-864 / DSM 15991 / KCTC 12146 / HTCC2501)</name>
    <dbReference type="NCBI Taxonomy" id="313596"/>
    <lineage>
        <taxon>Bacteria</taxon>
        <taxon>Pseudomonadati</taxon>
        <taxon>Bacteroidota</taxon>
        <taxon>Flavobacteriia</taxon>
        <taxon>Flavobacteriales</taxon>
        <taxon>Flavobacteriaceae</taxon>
        <taxon>Robiginitalea</taxon>
    </lineage>
</organism>
<dbReference type="RefSeq" id="WP_015753570.1">
    <property type="nucleotide sequence ID" value="NC_013222.1"/>
</dbReference>
<evidence type="ECO:0000256" key="7">
    <source>
        <dbReference type="ARBA" id="ARBA00023237"/>
    </source>
</evidence>
<dbReference type="Gene3D" id="2.40.170.20">
    <property type="entry name" value="TonB-dependent receptor, beta-barrel domain"/>
    <property type="match status" value="1"/>
</dbReference>
<dbReference type="HOGENOM" id="CLU_008287_13_2_10"/>
<dbReference type="InterPro" id="IPR036942">
    <property type="entry name" value="Beta-barrel_TonB_sf"/>
</dbReference>
<gene>
    <name evidence="12" type="ordered locus">RB2501_07930</name>
</gene>
<feature type="domain" description="TonB-dependent receptor-like beta-barrel" evidence="10">
    <location>
        <begin position="221"/>
        <end position="649"/>
    </location>
</feature>
<evidence type="ECO:0000259" key="10">
    <source>
        <dbReference type="Pfam" id="PF00593"/>
    </source>
</evidence>
<keyword evidence="4 8" id="KW-0812">Transmembrane</keyword>
<accession>A4CIQ6</accession>
<comment type="similarity">
    <text evidence="8 9">Belongs to the TonB-dependent receptor family.</text>
</comment>
<evidence type="ECO:0000256" key="9">
    <source>
        <dbReference type="RuleBase" id="RU003357"/>
    </source>
</evidence>
<evidence type="ECO:0000256" key="3">
    <source>
        <dbReference type="ARBA" id="ARBA00022452"/>
    </source>
</evidence>
<dbReference type="PANTHER" id="PTHR30069:SF28">
    <property type="entry name" value="TONB-DEPENDENT RECEPTOR YNCD-RELATED"/>
    <property type="match status" value="1"/>
</dbReference>
<evidence type="ECO:0000259" key="11">
    <source>
        <dbReference type="Pfam" id="PF07715"/>
    </source>
</evidence>
<dbReference type="GO" id="GO:0044718">
    <property type="term" value="P:siderophore transmembrane transport"/>
    <property type="evidence" value="ECO:0007669"/>
    <property type="project" value="TreeGrafter"/>
</dbReference>
<dbReference type="OrthoDB" id="9782587at2"/>
<evidence type="ECO:0000256" key="1">
    <source>
        <dbReference type="ARBA" id="ARBA00004571"/>
    </source>
</evidence>
<dbReference type="EMBL" id="CP001712">
    <property type="protein sequence ID" value="EAR16814.1"/>
    <property type="molecule type" value="Genomic_DNA"/>
</dbReference>
<evidence type="ECO:0000256" key="8">
    <source>
        <dbReference type="PROSITE-ProRule" id="PRU01360"/>
    </source>
</evidence>
<dbReference type="InterPro" id="IPR000531">
    <property type="entry name" value="Beta-barrel_TonB"/>
</dbReference>
<evidence type="ECO:0000313" key="12">
    <source>
        <dbReference type="EMBL" id="EAR16814.1"/>
    </source>
</evidence>
<keyword evidence="12" id="KW-0675">Receptor</keyword>
<dbReference type="Pfam" id="PF00593">
    <property type="entry name" value="TonB_dep_Rec_b-barrel"/>
    <property type="match status" value="1"/>
</dbReference>
<keyword evidence="5 9" id="KW-0798">TonB box</keyword>
<evidence type="ECO:0000256" key="5">
    <source>
        <dbReference type="ARBA" id="ARBA00023077"/>
    </source>
</evidence>
<keyword evidence="2 8" id="KW-0813">Transport</keyword>
<dbReference type="InterPro" id="IPR012910">
    <property type="entry name" value="Plug_dom"/>
</dbReference>
<keyword evidence="13" id="KW-1185">Reference proteome</keyword>
<proteinExistence type="inferred from homology"/>
<dbReference type="eggNOG" id="COG4772">
    <property type="taxonomic scope" value="Bacteria"/>
</dbReference>
<dbReference type="PANTHER" id="PTHR30069">
    <property type="entry name" value="TONB-DEPENDENT OUTER MEMBRANE RECEPTOR"/>
    <property type="match status" value="1"/>
</dbReference>
<evidence type="ECO:0000313" key="13">
    <source>
        <dbReference type="Proteomes" id="UP000009049"/>
    </source>
</evidence>
<dbReference type="Gene3D" id="2.170.130.10">
    <property type="entry name" value="TonB-dependent receptor, plug domain"/>
    <property type="match status" value="1"/>
</dbReference>
<feature type="domain" description="TonB-dependent receptor plug" evidence="11">
    <location>
        <begin position="49"/>
        <end position="150"/>
    </location>
</feature>
<reference evidence="12 13" key="1">
    <citation type="journal article" date="2009" name="J. Bacteriol.">
        <title>Complete genome sequence of Robiginitalea biformata HTCC2501.</title>
        <authorList>
            <person name="Oh H.M."/>
            <person name="Giovannoni S.J."/>
            <person name="Lee K."/>
            <person name="Ferriera S."/>
            <person name="Johnson J."/>
            <person name="Cho J.C."/>
        </authorList>
    </citation>
    <scope>NUCLEOTIDE SEQUENCE [LARGE SCALE GENOMIC DNA]</scope>
    <source>
        <strain evidence="13">ATCC BAA-864 / HTCC2501 / KCTC 12146</strain>
    </source>
</reference>
<dbReference type="Proteomes" id="UP000009049">
    <property type="component" value="Chromosome"/>
</dbReference>
<dbReference type="KEGG" id="rbi:RB2501_07930"/>
<keyword evidence="6 8" id="KW-0472">Membrane</keyword>
<name>A4CIQ6_ROBBH</name>
<evidence type="ECO:0000256" key="4">
    <source>
        <dbReference type="ARBA" id="ARBA00022692"/>
    </source>
</evidence>
<keyword evidence="3 8" id="KW-1134">Transmembrane beta strand</keyword>
<dbReference type="InterPro" id="IPR039426">
    <property type="entry name" value="TonB-dep_rcpt-like"/>
</dbReference>
<dbReference type="SUPFAM" id="SSF56935">
    <property type="entry name" value="Porins"/>
    <property type="match status" value="1"/>
</dbReference>
<keyword evidence="7 8" id="KW-0998">Cell outer membrane</keyword>
<comment type="subcellular location">
    <subcellularLocation>
        <location evidence="1 8">Cell outer membrane</location>
        <topology evidence="1 8">Multi-pass membrane protein</topology>
    </subcellularLocation>
</comment>
<dbReference type="PROSITE" id="PS52016">
    <property type="entry name" value="TONB_DEPENDENT_REC_3"/>
    <property type="match status" value="1"/>
</dbReference>
<sequence length="691" mass="76613">MKTRATLLLLLSFYSLCSQDQPRDSVIGLNEVILQVERTAASPLGLVPSEIVTSRAIRQQNPVDFAGTLNQVPGLYFLSGALNTNRITIRGVGARTPFGTDKLRMYFNEIPVTNGTGVSALEAFDLENLSSIRVVKGPKSAAYGGALGGAILLQSDPAGQPGTHLRSRTSAGSYGLFKTNLALTHADSTLRAEVRYNRLTTQGYRENNAFERDGLLLNLGFDAGERHRLNLLANYIDYTAEIPSSLNRSDYETNPTRAAFTWAQAKGYEANKYTLLGLSDRIGLGSGTSLTTSVFFSYLDHYEPRPFNILDEFTFGFGLRSVLETGFRLGGGPVRARIGGELYRDEYSWGTYENRYEENNGQGSLQGEQLSDNKEFRRQDFLFGSLDWQATGALGIRVGLGLNDTRYDFRDLSGEGPDNRSAARDFDPVLLPSLDLRYSWREAFFTYLNVSRGFSNPSLEESLSPEGRINPDIGQEKGWNYEAGVHWASRDTRMQLTAAAYTMDIRDLLVAQRVGQDQYIGRNAGSTRHNGLEVSWEYRVRPGAGYSVTPFLSYTLNAHNFRDFTDQDEDYSGNRLTGVPRNRVYAGVRLAGDAGWYVNGSYQYVDPIPLTDSNSLFSDPYGLVNLQTGYTLPLGRQIRAGLEFGVNNLTNTRYASSVLINATGFGGSDPRYYYPGNDRNYYMGILLAASL</sequence>
<dbReference type="GO" id="GO:0015344">
    <property type="term" value="F:siderophore uptake transmembrane transporter activity"/>
    <property type="evidence" value="ECO:0007669"/>
    <property type="project" value="TreeGrafter"/>
</dbReference>
<dbReference type="STRING" id="313596.RB2501_07930"/>
<protein>
    <submittedName>
        <fullName evidence="12">Probable tonB-dependent receptor</fullName>
    </submittedName>
</protein>
<evidence type="ECO:0000256" key="6">
    <source>
        <dbReference type="ARBA" id="ARBA00023136"/>
    </source>
</evidence>
<dbReference type="GO" id="GO:0009279">
    <property type="term" value="C:cell outer membrane"/>
    <property type="evidence" value="ECO:0007669"/>
    <property type="project" value="UniProtKB-SubCell"/>
</dbReference>
<dbReference type="InterPro" id="IPR037066">
    <property type="entry name" value="Plug_dom_sf"/>
</dbReference>
<dbReference type="Pfam" id="PF07715">
    <property type="entry name" value="Plug"/>
    <property type="match status" value="1"/>
</dbReference>
<dbReference type="AlphaFoldDB" id="A4CIQ6"/>